<gene>
    <name evidence="3" type="ORF">g.7390</name>
</gene>
<dbReference type="PANTHER" id="PTHR14796">
    <property type="entry name" value="NEURENSIN 1-RELATED"/>
    <property type="match status" value="1"/>
</dbReference>
<dbReference type="Pfam" id="PF14927">
    <property type="entry name" value="Neurensin"/>
    <property type="match status" value="1"/>
</dbReference>
<name>A0A1B6MSN4_9HEMI</name>
<feature type="transmembrane region" description="Helical" evidence="2">
    <location>
        <begin position="190"/>
        <end position="215"/>
    </location>
</feature>
<dbReference type="GO" id="GO:0007399">
    <property type="term" value="P:nervous system development"/>
    <property type="evidence" value="ECO:0007669"/>
    <property type="project" value="TreeGrafter"/>
</dbReference>
<feature type="compositionally biased region" description="Basic and acidic residues" evidence="1">
    <location>
        <begin position="73"/>
        <end position="94"/>
    </location>
</feature>
<dbReference type="EMBL" id="GEBQ01001025">
    <property type="protein sequence ID" value="JAT38952.1"/>
    <property type="molecule type" value="Transcribed_RNA"/>
</dbReference>
<feature type="transmembrane region" description="Helical" evidence="2">
    <location>
        <begin position="142"/>
        <end position="163"/>
    </location>
</feature>
<dbReference type="AlphaFoldDB" id="A0A1B6MSN4"/>
<reference evidence="3" key="1">
    <citation type="submission" date="2015-11" db="EMBL/GenBank/DDBJ databases">
        <title>De novo transcriptome assembly of four potential Pierce s Disease insect vectors from Arizona vineyards.</title>
        <authorList>
            <person name="Tassone E.E."/>
        </authorList>
    </citation>
    <scope>NUCLEOTIDE SEQUENCE</scope>
</reference>
<evidence type="ECO:0000313" key="3">
    <source>
        <dbReference type="EMBL" id="JAT38952.1"/>
    </source>
</evidence>
<feature type="region of interest" description="Disordered" evidence="1">
    <location>
        <begin position="14"/>
        <end position="96"/>
    </location>
</feature>
<dbReference type="GO" id="GO:0030133">
    <property type="term" value="C:transport vesicle"/>
    <property type="evidence" value="ECO:0007669"/>
    <property type="project" value="InterPro"/>
</dbReference>
<organism evidence="3">
    <name type="scientific">Graphocephala atropunctata</name>
    <dbReference type="NCBI Taxonomy" id="36148"/>
    <lineage>
        <taxon>Eukaryota</taxon>
        <taxon>Metazoa</taxon>
        <taxon>Ecdysozoa</taxon>
        <taxon>Arthropoda</taxon>
        <taxon>Hexapoda</taxon>
        <taxon>Insecta</taxon>
        <taxon>Pterygota</taxon>
        <taxon>Neoptera</taxon>
        <taxon>Paraneoptera</taxon>
        <taxon>Hemiptera</taxon>
        <taxon>Auchenorrhyncha</taxon>
        <taxon>Membracoidea</taxon>
        <taxon>Cicadellidae</taxon>
        <taxon>Cicadellinae</taxon>
        <taxon>Cicadellini</taxon>
        <taxon>Graphocephala</taxon>
    </lineage>
</organism>
<dbReference type="GO" id="GO:0043025">
    <property type="term" value="C:neuronal cell body"/>
    <property type="evidence" value="ECO:0007669"/>
    <property type="project" value="TreeGrafter"/>
</dbReference>
<accession>A0A1B6MSN4</accession>
<keyword evidence="2" id="KW-0472">Membrane</keyword>
<dbReference type="InterPro" id="IPR024883">
    <property type="entry name" value="Neurensin"/>
</dbReference>
<proteinExistence type="predicted"/>
<evidence type="ECO:0000256" key="1">
    <source>
        <dbReference type="SAM" id="MobiDB-lite"/>
    </source>
</evidence>
<dbReference type="GO" id="GO:0043005">
    <property type="term" value="C:neuron projection"/>
    <property type="evidence" value="ECO:0007669"/>
    <property type="project" value="TreeGrafter"/>
</dbReference>
<evidence type="ECO:0000256" key="2">
    <source>
        <dbReference type="SAM" id="Phobius"/>
    </source>
</evidence>
<feature type="compositionally biased region" description="Basic and acidic residues" evidence="1">
    <location>
        <begin position="54"/>
        <end position="65"/>
    </location>
</feature>
<keyword evidence="2" id="KW-0812">Transmembrane</keyword>
<keyword evidence="2" id="KW-1133">Transmembrane helix</keyword>
<protein>
    <submittedName>
        <fullName evidence="3">Uncharacterized protein</fullName>
    </submittedName>
</protein>
<sequence>MEKRPCVVLQQLYHSSSPEDWEKSKTKNGLISKSVECSGVDEKRPGNGSSEEVEINKNSEPKSEDSFYNELMAKLDRKTRTPDDDNDDDGRSETGHYGIRSYLHNFYYPPDQDVLNSGEFMRGDDYPFSVEPRSRRPWLVRLGLWVGLAMMSVGMITTLAGYLTPAREAMVGQLAGYTVLDRWAVSFNHRLLLCQVAGLVTFVSGTVVVVCCLLVNSCPPTPSPPPTYWVVPQSFVGSHHWSFYRIPSYGTIKSIQPSSSTP</sequence>
<dbReference type="PANTHER" id="PTHR14796:SF3">
    <property type="entry name" value="NEURENSIN 1-LIKE-RELATED"/>
    <property type="match status" value="1"/>
</dbReference>